<gene>
    <name evidence="3" type="ORF">FisN_3Lh420</name>
</gene>
<dbReference type="PANTHER" id="PTHR33598">
    <property type="entry name" value="OS02G0833400 PROTEIN"/>
    <property type="match status" value="1"/>
</dbReference>
<dbReference type="OrthoDB" id="4115at2759"/>
<name>A0A1Z5J8A3_FISSO</name>
<evidence type="ECO:0000256" key="1">
    <source>
        <dbReference type="SAM" id="Coils"/>
    </source>
</evidence>
<dbReference type="PANTHER" id="PTHR33598:SF4">
    <property type="entry name" value="OS02G0833400 PROTEIN"/>
    <property type="match status" value="1"/>
</dbReference>
<evidence type="ECO:0000313" key="4">
    <source>
        <dbReference type="Proteomes" id="UP000198406"/>
    </source>
</evidence>
<dbReference type="InParanoid" id="A0A1Z5J8A3"/>
<dbReference type="EMBL" id="BDSP01000016">
    <property type="protein sequence ID" value="GAX10223.1"/>
    <property type="molecule type" value="Genomic_DNA"/>
</dbReference>
<evidence type="ECO:0000313" key="3">
    <source>
        <dbReference type="EMBL" id="GAX10223.1"/>
    </source>
</evidence>
<comment type="caution">
    <text evidence="3">The sequence shown here is derived from an EMBL/GenBank/DDBJ whole genome shotgun (WGS) entry which is preliminary data.</text>
</comment>
<organism evidence="3 4">
    <name type="scientific">Fistulifera solaris</name>
    <name type="common">Oleaginous diatom</name>
    <dbReference type="NCBI Taxonomy" id="1519565"/>
    <lineage>
        <taxon>Eukaryota</taxon>
        <taxon>Sar</taxon>
        <taxon>Stramenopiles</taxon>
        <taxon>Ochrophyta</taxon>
        <taxon>Bacillariophyta</taxon>
        <taxon>Bacillariophyceae</taxon>
        <taxon>Bacillariophycidae</taxon>
        <taxon>Naviculales</taxon>
        <taxon>Naviculaceae</taxon>
        <taxon>Fistulifera</taxon>
    </lineage>
</organism>
<feature type="region of interest" description="Disordered" evidence="2">
    <location>
        <begin position="91"/>
        <end position="128"/>
    </location>
</feature>
<dbReference type="AlphaFoldDB" id="A0A1Z5J8A3"/>
<proteinExistence type="predicted"/>
<dbReference type="InterPro" id="IPR008479">
    <property type="entry name" value="DUF760"/>
</dbReference>
<accession>A0A1Z5J8A3</accession>
<feature type="region of interest" description="Disordered" evidence="2">
    <location>
        <begin position="48"/>
        <end position="79"/>
    </location>
</feature>
<feature type="coiled-coil region" evidence="1">
    <location>
        <begin position="289"/>
        <end position="323"/>
    </location>
</feature>
<keyword evidence="4" id="KW-1185">Reference proteome</keyword>
<sequence>MKQNKPVSLTILVVSGALSFLSGPHIYAFQLSPRLSWTSSVRQERKLFSSIGGDGKPPESRDDNPWSDFLDPNKEESENLKKAREFLSENSLPISYEKMEDDSNSSKDGSSSDVQPPQPTDDEELSGGLSLLRGQGELLPGTPSQKQLENNPYMAVVTNLSPSELISKFTSTTPPRVQNAVKSTILGLIGGLPKMAFDTTTITSGQRLASLMFQLQMTGYMFKNAEYKLSLSQAIDDGDKGKFLLNGIENDNEEASPLQGKVRGKLRVKYVRKENLEASVVDDSTGGIEVDAEAYMSELRSEVERLRDELTIARKTKEETIRKDLLLYIRTLPEKELRSLTSTMSEDVLIAMKGLVNAVLSGIGDGQIGPTTITEQSGEAMAQLCLWQLAIGYNLRSLEVREEMKKSLAGLPAKKVNDLEEEGGIIDEPGSLQ</sequence>
<evidence type="ECO:0000256" key="2">
    <source>
        <dbReference type="SAM" id="MobiDB-lite"/>
    </source>
</evidence>
<keyword evidence="1" id="KW-0175">Coiled coil</keyword>
<reference evidence="3 4" key="1">
    <citation type="journal article" date="2015" name="Plant Cell">
        <title>Oil accumulation by the oleaginous diatom Fistulifera solaris as revealed by the genome and transcriptome.</title>
        <authorList>
            <person name="Tanaka T."/>
            <person name="Maeda Y."/>
            <person name="Veluchamy A."/>
            <person name="Tanaka M."/>
            <person name="Abida H."/>
            <person name="Marechal E."/>
            <person name="Bowler C."/>
            <person name="Muto M."/>
            <person name="Sunaga Y."/>
            <person name="Tanaka M."/>
            <person name="Yoshino T."/>
            <person name="Taniguchi T."/>
            <person name="Fukuda Y."/>
            <person name="Nemoto M."/>
            <person name="Matsumoto M."/>
            <person name="Wong P.S."/>
            <person name="Aburatani S."/>
            <person name="Fujibuchi W."/>
        </authorList>
    </citation>
    <scope>NUCLEOTIDE SEQUENCE [LARGE SCALE GENOMIC DNA]</scope>
    <source>
        <strain evidence="3 4">JPCC DA0580</strain>
    </source>
</reference>
<dbReference type="Proteomes" id="UP000198406">
    <property type="component" value="Unassembled WGS sequence"/>
</dbReference>
<dbReference type="Pfam" id="PF05542">
    <property type="entry name" value="DUF760"/>
    <property type="match status" value="2"/>
</dbReference>
<protein>
    <submittedName>
        <fullName evidence="3">Uncharacterized protein</fullName>
    </submittedName>
</protein>